<dbReference type="EMBL" id="VDMO01000008">
    <property type="protein sequence ID" value="TNM71354.1"/>
    <property type="molecule type" value="Genomic_DNA"/>
</dbReference>
<proteinExistence type="predicted"/>
<name>A0A5C4Y7L5_9DEIO</name>
<gene>
    <name evidence="3" type="ORF">FHR04_09285</name>
    <name evidence="2" type="ORF">HNQ04_001636</name>
</gene>
<evidence type="ECO:0000313" key="3">
    <source>
        <dbReference type="EMBL" id="TNM71354.1"/>
    </source>
</evidence>
<feature type="region of interest" description="Disordered" evidence="1">
    <location>
        <begin position="88"/>
        <end position="112"/>
    </location>
</feature>
<evidence type="ECO:0000313" key="4">
    <source>
        <dbReference type="Proteomes" id="UP000313988"/>
    </source>
</evidence>
<dbReference type="AlphaFoldDB" id="A0A5C4Y7L5"/>
<keyword evidence="5" id="KW-1185">Reference proteome</keyword>
<comment type="caution">
    <text evidence="3">The sequence shown here is derived from an EMBL/GenBank/DDBJ whole genome shotgun (WGS) entry which is preliminary data.</text>
</comment>
<accession>A0A5C4Y7L5</accession>
<reference evidence="3 4" key="1">
    <citation type="submission" date="2019-06" db="EMBL/GenBank/DDBJ databases">
        <title>Genome sequence of Deinococcus radiopugnans ATCC 19172.</title>
        <authorList>
            <person name="Maclea K.S."/>
            <person name="Maynard C.R."/>
        </authorList>
    </citation>
    <scope>NUCLEOTIDE SEQUENCE [LARGE SCALE GENOMIC DNA]</scope>
    <source>
        <strain evidence="3 4">ATCC 19172</strain>
    </source>
</reference>
<reference evidence="2 5" key="2">
    <citation type="submission" date="2020-08" db="EMBL/GenBank/DDBJ databases">
        <title>Genomic Encyclopedia of Type Strains, Phase IV (KMG-IV): sequencing the most valuable type-strain genomes for metagenomic binning, comparative biology and taxonomic classification.</title>
        <authorList>
            <person name="Goeker M."/>
        </authorList>
    </citation>
    <scope>NUCLEOTIDE SEQUENCE [LARGE SCALE GENOMIC DNA]</scope>
    <source>
        <strain evidence="2 5">DSM 12027</strain>
    </source>
</reference>
<evidence type="ECO:0000313" key="5">
    <source>
        <dbReference type="Proteomes" id="UP000629870"/>
    </source>
</evidence>
<dbReference type="EMBL" id="JACHEW010000006">
    <property type="protein sequence ID" value="MBB6016393.1"/>
    <property type="molecule type" value="Genomic_DNA"/>
</dbReference>
<dbReference type="RefSeq" id="WP_081994740.1">
    <property type="nucleotide sequence ID" value="NZ_JACHEW010000006.1"/>
</dbReference>
<dbReference type="Proteomes" id="UP000629870">
    <property type="component" value="Unassembled WGS sequence"/>
</dbReference>
<organism evidence="3 4">
    <name type="scientific">Deinococcus radiopugnans ATCC 19172</name>
    <dbReference type="NCBI Taxonomy" id="585398"/>
    <lineage>
        <taxon>Bacteria</taxon>
        <taxon>Thermotogati</taxon>
        <taxon>Deinococcota</taxon>
        <taxon>Deinococci</taxon>
        <taxon>Deinococcales</taxon>
        <taxon>Deinococcaceae</taxon>
        <taxon>Deinococcus</taxon>
    </lineage>
</organism>
<feature type="compositionally biased region" description="Basic and acidic residues" evidence="1">
    <location>
        <begin position="101"/>
        <end position="112"/>
    </location>
</feature>
<protein>
    <submittedName>
        <fullName evidence="3">Uncharacterized protein</fullName>
    </submittedName>
</protein>
<evidence type="ECO:0000256" key="1">
    <source>
        <dbReference type="SAM" id="MobiDB-lite"/>
    </source>
</evidence>
<evidence type="ECO:0000313" key="2">
    <source>
        <dbReference type="EMBL" id="MBB6016393.1"/>
    </source>
</evidence>
<dbReference type="OrthoDB" id="71199at2"/>
<sequence length="112" mass="12277">MNAHAETCLLTQAQLLDLSFMEHRAHLLAIAAFLDRLERAQGAADAAEDFRLGALRGALHELVSPEPGRVMRAQMRLSDQDLTLLDLRDSQSAYGAPQRGEGPHSLDSEAEQ</sequence>
<dbReference type="Proteomes" id="UP000313988">
    <property type="component" value="Unassembled WGS sequence"/>
</dbReference>